<dbReference type="PANTHER" id="PTHR35046:SF9">
    <property type="entry name" value="RNA-DIRECTED DNA POLYMERASE"/>
    <property type="match status" value="1"/>
</dbReference>
<dbReference type="InterPro" id="IPR043128">
    <property type="entry name" value="Rev_trsase/Diguanyl_cyclase"/>
</dbReference>
<dbReference type="Pfam" id="PF17919">
    <property type="entry name" value="RT_RNaseH_2"/>
    <property type="match status" value="1"/>
</dbReference>
<dbReference type="PANTHER" id="PTHR35046">
    <property type="entry name" value="ZINC KNUCKLE (CCHC-TYPE) FAMILY PROTEIN"/>
    <property type="match status" value="1"/>
</dbReference>
<proteinExistence type="predicted"/>
<evidence type="ECO:0000313" key="5">
    <source>
        <dbReference type="Proteomes" id="UP000288805"/>
    </source>
</evidence>
<dbReference type="InterPro" id="IPR041577">
    <property type="entry name" value="RT_RNaseH_2"/>
</dbReference>
<reference evidence="4 5" key="1">
    <citation type="journal article" date="2018" name="PLoS Genet.">
        <title>Population sequencing reveals clonal diversity and ancestral inbreeding in the grapevine cultivar Chardonnay.</title>
        <authorList>
            <person name="Roach M.J."/>
            <person name="Johnson D.L."/>
            <person name="Bohlmann J."/>
            <person name="van Vuuren H.J."/>
            <person name="Jones S.J."/>
            <person name="Pretorius I.S."/>
            <person name="Schmidt S.A."/>
            <person name="Borneman A.R."/>
        </authorList>
    </citation>
    <scope>NUCLEOTIDE SEQUENCE [LARGE SCALE GENOMIC DNA]</scope>
    <source>
        <strain evidence="5">cv. Chardonnay</strain>
        <tissue evidence="4">Leaf</tissue>
    </source>
</reference>
<dbReference type="InterPro" id="IPR043502">
    <property type="entry name" value="DNA/RNA_pol_sf"/>
</dbReference>
<dbReference type="Gene3D" id="1.10.340.70">
    <property type="match status" value="1"/>
</dbReference>
<evidence type="ECO:0000259" key="3">
    <source>
        <dbReference type="Pfam" id="PF17921"/>
    </source>
</evidence>
<comment type="caution">
    <text evidence="4">The sequence shown here is derived from an EMBL/GenBank/DDBJ whole genome shotgun (WGS) entry which is preliminary data.</text>
</comment>
<dbReference type="AlphaFoldDB" id="A0A438GNQ1"/>
<evidence type="ECO:0000313" key="4">
    <source>
        <dbReference type="EMBL" id="RVW73840.1"/>
    </source>
</evidence>
<dbReference type="InterPro" id="IPR041588">
    <property type="entry name" value="Integrase_H2C2"/>
</dbReference>
<dbReference type="Gene3D" id="3.30.70.270">
    <property type="match status" value="1"/>
</dbReference>
<name>A0A438GNQ1_VITVI</name>
<dbReference type="EMBL" id="QGNW01000382">
    <property type="protein sequence ID" value="RVW73840.1"/>
    <property type="molecule type" value="Genomic_DNA"/>
</dbReference>
<accession>A0A438GNQ1</accession>
<feature type="domain" description="Integrase zinc-binding" evidence="3">
    <location>
        <begin position="263"/>
        <end position="317"/>
    </location>
</feature>
<sequence length="434" mass="50788">MILRDNGEIESNDEDDTESMPPLEGMDDKENAIQGELLVVRRALSMQAKEDDKVQHKNIFYTRCHMQNKTYLKANKLNASLPSSVVYLLQEFDDVFPKEAPHGLLLFEELNTKSILWSVFPFQTNRPIEAISMRQMNYKGRRFMKDFSSITAPLTRVIKKNVGFKWGDEQEKAFQLIKEKLTHAHLLALPNFTKTFEIECDASALETWQHYLWPKEFAIYTDHESLKHLKGQHKLNKRHARWHIKELYPLDHDFCEEFRAYEKNTVVRESHGGGLMGHFGVSKTLVIFQEHFYWPHMKRDVKRIYGRCVTCRQAKSRVQPYGLYKPLPIPSEPWIDISMDFMLDGKKNIEFVKQIHEKARLNIERRTDSTTQNKLIKGTDSLFLNSEIGFGYTCEKKDFQHKGDDLRTNPFQDEGNDEDTTNKWNANPIQVPVG</sequence>
<dbReference type="Pfam" id="PF17921">
    <property type="entry name" value="Integrase_H2C2"/>
    <property type="match status" value="1"/>
</dbReference>
<protein>
    <recommendedName>
        <fullName evidence="6">Integrase zinc-binding domain-containing protein</fullName>
    </recommendedName>
</protein>
<feature type="region of interest" description="Disordered" evidence="1">
    <location>
        <begin position="1"/>
        <end position="28"/>
    </location>
</feature>
<organism evidence="4 5">
    <name type="scientific">Vitis vinifera</name>
    <name type="common">Grape</name>
    <dbReference type="NCBI Taxonomy" id="29760"/>
    <lineage>
        <taxon>Eukaryota</taxon>
        <taxon>Viridiplantae</taxon>
        <taxon>Streptophyta</taxon>
        <taxon>Embryophyta</taxon>
        <taxon>Tracheophyta</taxon>
        <taxon>Spermatophyta</taxon>
        <taxon>Magnoliopsida</taxon>
        <taxon>eudicotyledons</taxon>
        <taxon>Gunneridae</taxon>
        <taxon>Pentapetalae</taxon>
        <taxon>rosids</taxon>
        <taxon>Vitales</taxon>
        <taxon>Vitaceae</taxon>
        <taxon>Viteae</taxon>
        <taxon>Vitis</taxon>
    </lineage>
</organism>
<gene>
    <name evidence="4" type="ORF">CK203_056640</name>
</gene>
<feature type="compositionally biased region" description="Acidic residues" evidence="1">
    <location>
        <begin position="8"/>
        <end position="18"/>
    </location>
</feature>
<dbReference type="Proteomes" id="UP000288805">
    <property type="component" value="Unassembled WGS sequence"/>
</dbReference>
<evidence type="ECO:0000259" key="2">
    <source>
        <dbReference type="Pfam" id="PF17919"/>
    </source>
</evidence>
<dbReference type="SUPFAM" id="SSF56672">
    <property type="entry name" value="DNA/RNA polymerases"/>
    <property type="match status" value="1"/>
</dbReference>
<evidence type="ECO:0000256" key="1">
    <source>
        <dbReference type="SAM" id="MobiDB-lite"/>
    </source>
</evidence>
<feature type="domain" description="Reverse transcriptase/retrotransposon-derived protein RNase H-like" evidence="2">
    <location>
        <begin position="166"/>
        <end position="204"/>
    </location>
</feature>
<evidence type="ECO:0008006" key="6">
    <source>
        <dbReference type="Google" id="ProtNLM"/>
    </source>
</evidence>
<feature type="region of interest" description="Disordered" evidence="1">
    <location>
        <begin position="403"/>
        <end position="434"/>
    </location>
</feature>